<dbReference type="InterPro" id="IPR043502">
    <property type="entry name" value="DNA/RNA_pol_sf"/>
</dbReference>
<dbReference type="Pfam" id="PF00817">
    <property type="entry name" value="IMS"/>
    <property type="match status" value="1"/>
</dbReference>
<evidence type="ECO:0000313" key="5">
    <source>
        <dbReference type="EMBL" id="KAK8886337.1"/>
    </source>
</evidence>
<dbReference type="InterPro" id="IPR050116">
    <property type="entry name" value="DNA_polymerase-Y"/>
</dbReference>
<comment type="caution">
    <text evidence="5">The sequence shown here is derived from an EMBL/GenBank/DDBJ whole genome shotgun (WGS) entry which is preliminary data.</text>
</comment>
<dbReference type="Pfam" id="PF11799">
    <property type="entry name" value="IMS_C"/>
    <property type="match status" value="1"/>
</dbReference>
<dbReference type="NCBIfam" id="NF002677">
    <property type="entry name" value="PRK02406.1"/>
    <property type="match status" value="1"/>
</dbReference>
<evidence type="ECO:0000313" key="4">
    <source>
        <dbReference type="EMBL" id="KAK8833839.1"/>
    </source>
</evidence>
<dbReference type="PANTHER" id="PTHR11076">
    <property type="entry name" value="DNA REPAIR POLYMERASE UMUC / TRANSFERASE FAMILY MEMBER"/>
    <property type="match status" value="1"/>
</dbReference>
<dbReference type="Gene3D" id="3.40.1170.60">
    <property type="match status" value="1"/>
</dbReference>
<dbReference type="Gene3D" id="3.30.70.270">
    <property type="match status" value="1"/>
</dbReference>
<dbReference type="SUPFAM" id="SSF100879">
    <property type="entry name" value="Lesion bypass DNA polymerase (Y-family), little finger domain"/>
    <property type="match status" value="1"/>
</dbReference>
<dbReference type="EMBL" id="JAPFFF010000630">
    <property type="protein sequence ID" value="KAK8833839.1"/>
    <property type="molecule type" value="Genomic_DNA"/>
</dbReference>
<dbReference type="InterPro" id="IPR043128">
    <property type="entry name" value="Rev_trsase/Diguanyl_cyclase"/>
</dbReference>
<dbReference type="PROSITE" id="PS50173">
    <property type="entry name" value="UMUC"/>
    <property type="match status" value="1"/>
</dbReference>
<dbReference type="Gene3D" id="1.10.150.20">
    <property type="entry name" value="5' to 3' exonuclease, C-terminal subdomain"/>
    <property type="match status" value="1"/>
</dbReference>
<keyword evidence="6" id="KW-1185">Reference proteome</keyword>
<dbReference type="Gene3D" id="3.30.1490.100">
    <property type="entry name" value="DNA polymerase, Y-family, little finger domain"/>
    <property type="match status" value="1"/>
</dbReference>
<dbReference type="EMBL" id="JAPFFF010000007">
    <property type="protein sequence ID" value="KAK8886337.1"/>
    <property type="molecule type" value="Genomic_DNA"/>
</dbReference>
<evidence type="ECO:0000256" key="1">
    <source>
        <dbReference type="ARBA" id="ARBA00010945"/>
    </source>
</evidence>
<proteinExistence type="inferred from homology"/>
<dbReference type="Gene3D" id="1.10.150.810">
    <property type="match status" value="1"/>
</dbReference>
<organism evidence="5 6">
    <name type="scientific">Tritrichomonas musculus</name>
    <dbReference type="NCBI Taxonomy" id="1915356"/>
    <lineage>
        <taxon>Eukaryota</taxon>
        <taxon>Metamonada</taxon>
        <taxon>Parabasalia</taxon>
        <taxon>Tritrichomonadida</taxon>
        <taxon>Tritrichomonadidae</taxon>
        <taxon>Tritrichomonas</taxon>
    </lineage>
</organism>
<dbReference type="InterPro" id="IPR036775">
    <property type="entry name" value="DNA_pol_Y-fam_lit_finger_sf"/>
</dbReference>
<reference evidence="5 6" key="1">
    <citation type="submission" date="2024-04" db="EMBL/GenBank/DDBJ databases">
        <title>Tritrichomonas musculus Genome.</title>
        <authorList>
            <person name="Alves-Ferreira E."/>
            <person name="Grigg M."/>
            <person name="Lorenzi H."/>
            <person name="Galac M."/>
        </authorList>
    </citation>
    <scope>NUCLEOTIDE SEQUENCE [LARGE SCALE GENOMIC DNA]</scope>
    <source>
        <strain evidence="5 6">EAF2021</strain>
    </source>
</reference>
<evidence type="ECO:0000256" key="2">
    <source>
        <dbReference type="ARBA" id="ARBA00016178"/>
    </source>
</evidence>
<feature type="domain" description="UmuC" evidence="3">
    <location>
        <begin position="100"/>
        <end position="282"/>
    </location>
</feature>
<dbReference type="InterPro" id="IPR017961">
    <property type="entry name" value="DNA_pol_Y-fam_little_finger"/>
</dbReference>
<dbReference type="InterPro" id="IPR022880">
    <property type="entry name" value="DNApol_IV"/>
</dbReference>
<accession>A0ABR2K752</accession>
<dbReference type="CDD" id="cd03586">
    <property type="entry name" value="PolY_Pol_IV_kappa"/>
    <property type="match status" value="1"/>
</dbReference>
<gene>
    <name evidence="4" type="ORF">M9Y10_040130</name>
    <name evidence="5" type="ORF">M9Y10_041800</name>
</gene>
<name>A0ABR2K752_9EUKA</name>
<dbReference type="InterPro" id="IPR024728">
    <property type="entry name" value="PolY_HhH_motif"/>
</dbReference>
<dbReference type="HAMAP" id="MF_01113">
    <property type="entry name" value="DNApol_IV"/>
    <property type="match status" value="1"/>
</dbReference>
<sequence length="759" mass="87812">NLKTNKYFIMQPAHNLLFNQVKAGLGYVDPDQISHKITEVSKDTKYYQKQKERSKEIDHQIDDLKLKLQFAKKSDLSLAKIQVESFIKSLEKKRNTDQVIFHADLDAFFASVEVINDPSLAGIPFAVGGSIKHGVISTSSYEARKFGVRSGMAVFIALSLCPQLRIVSPSGRYPEFSEKVQSEFSYYDPNYISFGLDEASMNVTEYLKKTSQSAVEVAKEIQEKVFNKTKLTISIGIGPTNQLAKIASDINKPNGVYEVPRDLDEMLNFIRSLPVRKIPGVGGVTERKLQELNFIKIGDILDRREEVWFLFSQSFCKFIFSSALGIQYLAINQDERKSISTEETFEATNDIDLLIDKVERMAEKLALKLQKNSMRCKTVTVKFKTHDFQNITQQITFKQDTSKISDIHGAAMKILMDEHRTKHYKLRLIGVRVSNLVYKGEKIQKAISDWINNSEVNNNESSLAQDKQIFEKDDIDEKAERNNQPDFSIKRYFEGSNIIDDNNDSDFQFESENLNQLTINYEDTNKDSLKYSIERFCQKGKIEILEQNIQINNDDNEIPKEKTQEYPIKRYFQESEHKTILNNFQNKEDIPKLNNQDIFKKNTNFSIKSYFNNGNNQTQKKFKIKDESRKFENNEISNIQTNSFFQNIREESSQSENETPFKSSSDYDDSILENDKYLVTTNFISKKIGKSEKAAKEKKKVNTMKKIIESYFPERVWESEEQKFNHPPKWNQKSSKIKQKTKEGTFMIGSFFDKTPSPP</sequence>
<evidence type="ECO:0000313" key="6">
    <source>
        <dbReference type="Proteomes" id="UP001470230"/>
    </source>
</evidence>
<comment type="similarity">
    <text evidence="1">Belongs to the DNA polymerase type-Y family.</text>
</comment>
<evidence type="ECO:0000259" key="3">
    <source>
        <dbReference type="PROSITE" id="PS50173"/>
    </source>
</evidence>
<dbReference type="SUPFAM" id="SSF56672">
    <property type="entry name" value="DNA/RNA polymerases"/>
    <property type="match status" value="1"/>
</dbReference>
<dbReference type="PANTHER" id="PTHR11076:SF33">
    <property type="entry name" value="DNA POLYMERASE KAPPA"/>
    <property type="match status" value="1"/>
</dbReference>
<dbReference type="InterPro" id="IPR001126">
    <property type="entry name" value="UmuC"/>
</dbReference>
<feature type="non-terminal residue" evidence="5">
    <location>
        <position position="1"/>
    </location>
</feature>
<dbReference type="Proteomes" id="UP001470230">
    <property type="component" value="Unassembled WGS sequence"/>
</dbReference>
<dbReference type="Pfam" id="PF11798">
    <property type="entry name" value="IMS_HHH"/>
    <property type="match status" value="1"/>
</dbReference>
<protein>
    <recommendedName>
        <fullName evidence="2">DNA polymerase kappa</fullName>
    </recommendedName>
</protein>